<sequence>MPKSIHTFSPPRSLPSKQSINAQRDDDDTSSKMSETALRKKKNADAQAAFRARRANYIATLEETVTSLESVVLQLQDSCREARTEAAELRQENNRLLQALDNAKHESREREKLLKSFWQAKKSSSGHDNTLDDLPPSSSSFASVTPQSTPGPLSNSHLNHHNPGPYASPSGIHDPLRYQTHEEPSGALTPSYHQAPPTFGDRSPSIPFLHSESDAVNPHGRAMDPHRLPKLGPFYMPGAPREAEWQSPGVPQSNPAGDSGHPDSADSSHSPGFIPSPNLTSSEISYPNRFLQDDQKATIPSMETQPYIFNQNRSISPANSNHTGSSTSVNTNFQFVFPDGDRQEPDFRRHNAHGAELTLHGGMADISTFTRPTRPPASHLGPLPPFSPTEERPRDDHRNNGENASPSRRSRRHAPQSSPSRPSRSPSPGGHHPISSTLAVIKAQAFGALRRTRTRPKKGTDGAAKAAMEVLEARGIGLGLPVASGSGTKRQRVHTDDEGMQS</sequence>
<dbReference type="EMBL" id="ML170157">
    <property type="protein sequence ID" value="TDL28454.1"/>
    <property type="molecule type" value="Genomic_DNA"/>
</dbReference>
<dbReference type="STRING" id="50990.A0A4Y7QLB9"/>
<evidence type="ECO:0000313" key="5">
    <source>
        <dbReference type="Proteomes" id="UP000294933"/>
    </source>
</evidence>
<evidence type="ECO:0000313" key="4">
    <source>
        <dbReference type="EMBL" id="TDL28454.1"/>
    </source>
</evidence>
<protein>
    <recommendedName>
        <fullName evidence="3">BZIP domain-containing protein</fullName>
    </recommendedName>
</protein>
<feature type="region of interest" description="Disordered" evidence="2">
    <location>
        <begin position="479"/>
        <end position="502"/>
    </location>
</feature>
<dbReference type="PROSITE" id="PS00036">
    <property type="entry name" value="BZIP_BASIC"/>
    <property type="match status" value="1"/>
</dbReference>
<feature type="coiled-coil region" evidence="1">
    <location>
        <begin position="58"/>
        <end position="109"/>
    </location>
</feature>
<dbReference type="GO" id="GO:0003700">
    <property type="term" value="F:DNA-binding transcription factor activity"/>
    <property type="evidence" value="ECO:0007669"/>
    <property type="project" value="InterPro"/>
</dbReference>
<accession>A0A4Y7QLB9</accession>
<feature type="compositionally biased region" description="Basic and acidic residues" evidence="2">
    <location>
        <begin position="389"/>
        <end position="400"/>
    </location>
</feature>
<feature type="compositionally biased region" description="Basic and acidic residues" evidence="2">
    <location>
        <begin position="493"/>
        <end position="502"/>
    </location>
</feature>
<keyword evidence="1" id="KW-0175">Coiled coil</keyword>
<feature type="region of interest" description="Disordered" evidence="2">
    <location>
        <begin position="122"/>
        <end position="284"/>
    </location>
</feature>
<dbReference type="Proteomes" id="UP000294933">
    <property type="component" value="Unassembled WGS sequence"/>
</dbReference>
<proteinExistence type="predicted"/>
<organism evidence="4 5">
    <name type="scientific">Rickenella mellea</name>
    <dbReference type="NCBI Taxonomy" id="50990"/>
    <lineage>
        <taxon>Eukaryota</taxon>
        <taxon>Fungi</taxon>
        <taxon>Dikarya</taxon>
        <taxon>Basidiomycota</taxon>
        <taxon>Agaricomycotina</taxon>
        <taxon>Agaricomycetes</taxon>
        <taxon>Hymenochaetales</taxon>
        <taxon>Rickenellaceae</taxon>
        <taxon>Rickenella</taxon>
    </lineage>
</organism>
<dbReference type="InterPro" id="IPR004827">
    <property type="entry name" value="bZIP"/>
</dbReference>
<evidence type="ECO:0000256" key="1">
    <source>
        <dbReference type="SAM" id="Coils"/>
    </source>
</evidence>
<dbReference type="Gene3D" id="1.20.5.170">
    <property type="match status" value="1"/>
</dbReference>
<feature type="region of interest" description="Disordered" evidence="2">
    <location>
        <begin position="358"/>
        <end position="434"/>
    </location>
</feature>
<reference evidence="4 5" key="1">
    <citation type="submission" date="2018-06" db="EMBL/GenBank/DDBJ databases">
        <title>A transcriptomic atlas of mushroom development highlights an independent origin of complex multicellularity.</title>
        <authorList>
            <consortium name="DOE Joint Genome Institute"/>
            <person name="Krizsan K."/>
            <person name="Almasi E."/>
            <person name="Merenyi Z."/>
            <person name="Sahu N."/>
            <person name="Viragh M."/>
            <person name="Koszo T."/>
            <person name="Mondo S."/>
            <person name="Kiss B."/>
            <person name="Balint B."/>
            <person name="Kues U."/>
            <person name="Barry K."/>
            <person name="Hegedus J.C."/>
            <person name="Henrissat B."/>
            <person name="Johnson J."/>
            <person name="Lipzen A."/>
            <person name="Ohm R."/>
            <person name="Nagy I."/>
            <person name="Pangilinan J."/>
            <person name="Yan J."/>
            <person name="Xiong Y."/>
            <person name="Grigoriev I.V."/>
            <person name="Hibbett D.S."/>
            <person name="Nagy L.G."/>
        </authorList>
    </citation>
    <scope>NUCLEOTIDE SEQUENCE [LARGE SCALE GENOMIC DNA]</scope>
    <source>
        <strain evidence="4 5">SZMC22713</strain>
    </source>
</reference>
<name>A0A4Y7QLB9_9AGAM</name>
<keyword evidence="5" id="KW-1185">Reference proteome</keyword>
<dbReference type="OrthoDB" id="2285533at2759"/>
<gene>
    <name evidence="4" type="ORF">BD410DRAFT_223325</name>
</gene>
<dbReference type="VEuPathDB" id="FungiDB:BD410DRAFT_223325"/>
<feature type="compositionally biased region" description="Basic and acidic residues" evidence="2">
    <location>
        <begin position="174"/>
        <end position="184"/>
    </location>
</feature>
<dbReference type="AlphaFoldDB" id="A0A4Y7QLB9"/>
<evidence type="ECO:0000259" key="3">
    <source>
        <dbReference type="PROSITE" id="PS00036"/>
    </source>
</evidence>
<feature type="domain" description="BZIP" evidence="3">
    <location>
        <begin position="39"/>
        <end position="53"/>
    </location>
</feature>
<feature type="compositionally biased region" description="Low complexity" evidence="2">
    <location>
        <begin position="415"/>
        <end position="434"/>
    </location>
</feature>
<evidence type="ECO:0000256" key="2">
    <source>
        <dbReference type="SAM" id="MobiDB-lite"/>
    </source>
</evidence>
<feature type="region of interest" description="Disordered" evidence="2">
    <location>
        <begin position="1"/>
        <end position="46"/>
    </location>
</feature>
<dbReference type="InterPro" id="IPR046347">
    <property type="entry name" value="bZIP_sf"/>
</dbReference>
<feature type="region of interest" description="Disordered" evidence="2">
    <location>
        <begin position="445"/>
        <end position="464"/>
    </location>
</feature>
<dbReference type="SUPFAM" id="SSF57959">
    <property type="entry name" value="Leucine zipper domain"/>
    <property type="match status" value="1"/>
</dbReference>
<feature type="compositionally biased region" description="Polar residues" evidence="2">
    <location>
        <begin position="136"/>
        <end position="157"/>
    </location>
</feature>